<organism evidence="2 3">
    <name type="scientific">Batillaria attramentaria</name>
    <dbReference type="NCBI Taxonomy" id="370345"/>
    <lineage>
        <taxon>Eukaryota</taxon>
        <taxon>Metazoa</taxon>
        <taxon>Spiralia</taxon>
        <taxon>Lophotrochozoa</taxon>
        <taxon>Mollusca</taxon>
        <taxon>Gastropoda</taxon>
        <taxon>Caenogastropoda</taxon>
        <taxon>Sorbeoconcha</taxon>
        <taxon>Cerithioidea</taxon>
        <taxon>Batillariidae</taxon>
        <taxon>Batillaria</taxon>
    </lineage>
</organism>
<reference evidence="2 3" key="1">
    <citation type="journal article" date="2023" name="Sci. Data">
        <title>Genome assembly of the Korean intertidal mud-creeper Batillaria attramentaria.</title>
        <authorList>
            <person name="Patra A.K."/>
            <person name="Ho P.T."/>
            <person name="Jun S."/>
            <person name="Lee S.J."/>
            <person name="Kim Y."/>
            <person name="Won Y.J."/>
        </authorList>
    </citation>
    <scope>NUCLEOTIDE SEQUENCE [LARGE SCALE GENOMIC DNA]</scope>
    <source>
        <strain evidence="2">Wonlab-2016</strain>
    </source>
</reference>
<feature type="compositionally biased region" description="Polar residues" evidence="1">
    <location>
        <begin position="84"/>
        <end position="109"/>
    </location>
</feature>
<evidence type="ECO:0000313" key="2">
    <source>
        <dbReference type="EMBL" id="KAK7502807.1"/>
    </source>
</evidence>
<sequence>MGMDQKFIDCFVKSSVAGLGSFRLHYRQTTNPCLQRRYINRGLSSFDPRSVETPLGVASVTGRAADGDNRERILVVGTGKQTERSTTSIQHVKASSTCGEMSHTITDST</sequence>
<protein>
    <submittedName>
        <fullName evidence="2">Uncharacterized protein</fullName>
    </submittedName>
</protein>
<gene>
    <name evidence="2" type="ORF">BaRGS_00006057</name>
</gene>
<dbReference type="EMBL" id="JACVVK020000024">
    <property type="protein sequence ID" value="KAK7502807.1"/>
    <property type="molecule type" value="Genomic_DNA"/>
</dbReference>
<name>A0ABD0LU38_9CAEN</name>
<evidence type="ECO:0000313" key="3">
    <source>
        <dbReference type="Proteomes" id="UP001519460"/>
    </source>
</evidence>
<proteinExistence type="predicted"/>
<dbReference type="AlphaFoldDB" id="A0ABD0LU38"/>
<accession>A0ABD0LU38</accession>
<evidence type="ECO:0000256" key="1">
    <source>
        <dbReference type="SAM" id="MobiDB-lite"/>
    </source>
</evidence>
<dbReference type="Proteomes" id="UP001519460">
    <property type="component" value="Unassembled WGS sequence"/>
</dbReference>
<keyword evidence="3" id="KW-1185">Reference proteome</keyword>
<comment type="caution">
    <text evidence="2">The sequence shown here is derived from an EMBL/GenBank/DDBJ whole genome shotgun (WGS) entry which is preliminary data.</text>
</comment>
<feature type="region of interest" description="Disordered" evidence="1">
    <location>
        <begin position="79"/>
        <end position="109"/>
    </location>
</feature>